<proteinExistence type="predicted"/>
<comment type="caution">
    <text evidence="4">The sequence shown here is derived from an EMBL/GenBank/DDBJ whole genome shotgun (WGS) entry which is preliminary data.</text>
</comment>
<keyword evidence="2" id="KW-0677">Repeat</keyword>
<dbReference type="EMBL" id="JALKFT010000156">
    <property type="protein sequence ID" value="MCK9879196.1"/>
    <property type="molecule type" value="Genomic_DNA"/>
</dbReference>
<feature type="non-terminal residue" evidence="4">
    <location>
        <position position="70"/>
    </location>
</feature>
<evidence type="ECO:0000313" key="5">
    <source>
        <dbReference type="Proteomes" id="UP001201873"/>
    </source>
</evidence>
<dbReference type="PANTHER" id="PTHR19848:SF8">
    <property type="entry name" value="F-BOX AND WD REPEAT DOMAIN CONTAINING 7"/>
    <property type="match status" value="1"/>
</dbReference>
<feature type="repeat" description="WD" evidence="3">
    <location>
        <begin position="43"/>
        <end position="70"/>
    </location>
</feature>
<accession>A0ABT0K5X3</accession>
<reference evidence="4 5" key="1">
    <citation type="submission" date="2022-04" db="EMBL/GenBank/DDBJ databases">
        <title>Genome diversity in the genus Frankia.</title>
        <authorList>
            <person name="Carlos-Shanley C."/>
            <person name="Hahn D."/>
        </authorList>
    </citation>
    <scope>NUCLEOTIDE SEQUENCE [LARGE SCALE GENOMIC DNA]</scope>
    <source>
        <strain evidence="4 5">Ag45/Mut15</strain>
    </source>
</reference>
<sequence length="70" mass="7194">FTGHTGPVWAVVVSPDGRQIVSGGEDRSVRVWDRASGVEQVVLTGHTGPVNAVAVTPDGRQIVSGGRDGS</sequence>
<dbReference type="PROSITE" id="PS50294">
    <property type="entry name" value="WD_REPEATS_REGION"/>
    <property type="match status" value="2"/>
</dbReference>
<evidence type="ECO:0000256" key="1">
    <source>
        <dbReference type="ARBA" id="ARBA00022574"/>
    </source>
</evidence>
<feature type="non-terminal residue" evidence="4">
    <location>
        <position position="1"/>
    </location>
</feature>
<evidence type="ECO:0008006" key="6">
    <source>
        <dbReference type="Google" id="ProtNLM"/>
    </source>
</evidence>
<dbReference type="InterPro" id="IPR001680">
    <property type="entry name" value="WD40_rpt"/>
</dbReference>
<dbReference type="SUPFAM" id="SSF50978">
    <property type="entry name" value="WD40 repeat-like"/>
    <property type="match status" value="1"/>
</dbReference>
<feature type="repeat" description="WD" evidence="3">
    <location>
        <begin position="1"/>
        <end position="33"/>
    </location>
</feature>
<name>A0ABT0K5X3_9ACTN</name>
<evidence type="ECO:0000256" key="3">
    <source>
        <dbReference type="PROSITE-ProRule" id="PRU00221"/>
    </source>
</evidence>
<dbReference type="PROSITE" id="PS50082">
    <property type="entry name" value="WD_REPEATS_2"/>
    <property type="match status" value="2"/>
</dbReference>
<dbReference type="InterPro" id="IPR015943">
    <property type="entry name" value="WD40/YVTN_repeat-like_dom_sf"/>
</dbReference>
<dbReference type="PANTHER" id="PTHR19848">
    <property type="entry name" value="WD40 REPEAT PROTEIN"/>
    <property type="match status" value="1"/>
</dbReference>
<keyword evidence="5" id="KW-1185">Reference proteome</keyword>
<protein>
    <recommendedName>
        <fullName evidence="6">WD40 repeat domain-containing protein</fullName>
    </recommendedName>
</protein>
<evidence type="ECO:0000313" key="4">
    <source>
        <dbReference type="EMBL" id="MCK9879196.1"/>
    </source>
</evidence>
<dbReference type="Proteomes" id="UP001201873">
    <property type="component" value="Unassembled WGS sequence"/>
</dbReference>
<evidence type="ECO:0000256" key="2">
    <source>
        <dbReference type="ARBA" id="ARBA00022737"/>
    </source>
</evidence>
<organism evidence="4 5">
    <name type="scientific">Frankia umida</name>
    <dbReference type="NCBI Taxonomy" id="573489"/>
    <lineage>
        <taxon>Bacteria</taxon>
        <taxon>Bacillati</taxon>
        <taxon>Actinomycetota</taxon>
        <taxon>Actinomycetes</taxon>
        <taxon>Frankiales</taxon>
        <taxon>Frankiaceae</taxon>
        <taxon>Frankia</taxon>
    </lineage>
</organism>
<dbReference type="SMART" id="SM00320">
    <property type="entry name" value="WD40"/>
    <property type="match status" value="2"/>
</dbReference>
<dbReference type="Gene3D" id="2.130.10.10">
    <property type="entry name" value="YVTN repeat-like/Quinoprotein amine dehydrogenase"/>
    <property type="match status" value="1"/>
</dbReference>
<dbReference type="InterPro" id="IPR036322">
    <property type="entry name" value="WD40_repeat_dom_sf"/>
</dbReference>
<dbReference type="Pfam" id="PF00400">
    <property type="entry name" value="WD40"/>
    <property type="match status" value="2"/>
</dbReference>
<dbReference type="RefSeq" id="WP_372512215.1">
    <property type="nucleotide sequence ID" value="NZ_JALKFT010000156.1"/>
</dbReference>
<keyword evidence="1 3" id="KW-0853">WD repeat</keyword>
<gene>
    <name evidence="4" type="ORF">MXD59_26175</name>
</gene>